<evidence type="ECO:0000256" key="2">
    <source>
        <dbReference type="ARBA" id="ARBA00022898"/>
    </source>
</evidence>
<dbReference type="Pfam" id="PF00266">
    <property type="entry name" value="Aminotran_5"/>
    <property type="match status" value="1"/>
</dbReference>
<dbReference type="PANTHER" id="PTHR43586">
    <property type="entry name" value="CYSTEINE DESULFURASE"/>
    <property type="match status" value="1"/>
</dbReference>
<keyword evidence="2" id="KW-0663">Pyridoxal phosphate</keyword>
<evidence type="ECO:0000313" key="5">
    <source>
        <dbReference type="Proteomes" id="UP001382727"/>
    </source>
</evidence>
<keyword evidence="4" id="KW-0808">Transferase</keyword>
<evidence type="ECO:0000256" key="1">
    <source>
        <dbReference type="ARBA" id="ARBA00001933"/>
    </source>
</evidence>
<accession>A0ABZ2MEB0</accession>
<organism evidence="4 5">
    <name type="scientific">Janibacter alittae</name>
    <dbReference type="NCBI Taxonomy" id="3115209"/>
    <lineage>
        <taxon>Bacteria</taxon>
        <taxon>Bacillati</taxon>
        <taxon>Actinomycetota</taxon>
        <taxon>Actinomycetes</taxon>
        <taxon>Micrococcales</taxon>
        <taxon>Intrasporangiaceae</taxon>
        <taxon>Janibacter</taxon>
    </lineage>
</organism>
<evidence type="ECO:0000313" key="4">
    <source>
        <dbReference type="EMBL" id="WXB75353.1"/>
    </source>
</evidence>
<dbReference type="InterPro" id="IPR015421">
    <property type="entry name" value="PyrdxlP-dep_Trfase_major"/>
</dbReference>
<dbReference type="Gene3D" id="3.40.640.10">
    <property type="entry name" value="Type I PLP-dependent aspartate aminotransferase-like (Major domain)"/>
    <property type="match status" value="1"/>
</dbReference>
<dbReference type="EMBL" id="CP144913">
    <property type="protein sequence ID" value="WXB75353.1"/>
    <property type="molecule type" value="Genomic_DNA"/>
</dbReference>
<sequence>MTLSDLRPTTTTLPRLVSAGLSYRDHDGSTVEYAHLDHGATTPALVAVTEAVAAAAVTYSSVHRGAGFASRVTSCRYEAARESVAAFVGAREDDQVVFTRNTTDSFNLLARALPAGTTVFVFASEHHAALLPWADAVRLPIPHSHAEAITLLDEALRTHPGEHRLVVATGASNVTGEHWPVERLADLARAHGARFALDAAQVAPHRRVDIAALDIDWIAFSGHKIYAPFGAGALVGRSDWLDAAEPYLAGGGATARVGAGTGAVEWAAGPARHEAGSPNVLGAVALATACDVISEHEEAIVAHEHALRMQLLGGLATIDGVHVHTLFGGRAGAPVATITVDGHDSAEVARVLGDEHGIGVREGRFCAHLLVDELLADRPQTTAVRISAGLGTTSEHVDRVLAALRSL</sequence>
<dbReference type="InterPro" id="IPR000192">
    <property type="entry name" value="Aminotrans_V_dom"/>
</dbReference>
<gene>
    <name evidence="4" type="ORF">V1351_10340</name>
</gene>
<comment type="cofactor">
    <cofactor evidence="1">
        <name>pyridoxal 5'-phosphate</name>
        <dbReference type="ChEBI" id="CHEBI:597326"/>
    </cofactor>
</comment>
<keyword evidence="5" id="KW-1185">Reference proteome</keyword>
<keyword evidence="4" id="KW-0032">Aminotransferase</keyword>
<reference evidence="4 5" key="1">
    <citation type="submission" date="2024-02" db="EMBL/GenBank/DDBJ databases">
        <title>Janibacter sp. nov., isolated from gut of marine sandworm.</title>
        <authorList>
            <person name="Kim B."/>
            <person name="Jun M.O."/>
            <person name="Shin N.-R."/>
        </authorList>
    </citation>
    <scope>NUCLEOTIDE SEQUENCE [LARGE SCALE GENOMIC DNA]</scope>
    <source>
        <strain evidence="4 5">A1S7</strain>
    </source>
</reference>
<feature type="domain" description="Aminotransferase class V" evidence="3">
    <location>
        <begin position="36"/>
        <end position="400"/>
    </location>
</feature>
<dbReference type="PANTHER" id="PTHR43586:SF8">
    <property type="entry name" value="CYSTEINE DESULFURASE 1, CHLOROPLASTIC"/>
    <property type="match status" value="1"/>
</dbReference>
<evidence type="ECO:0000259" key="3">
    <source>
        <dbReference type="Pfam" id="PF00266"/>
    </source>
</evidence>
<dbReference type="InterPro" id="IPR015424">
    <property type="entry name" value="PyrdxlP-dep_Trfase"/>
</dbReference>
<name>A0ABZ2MEB0_9MICO</name>
<dbReference type="Gene3D" id="3.90.1150.10">
    <property type="entry name" value="Aspartate Aminotransferase, domain 1"/>
    <property type="match status" value="1"/>
</dbReference>
<dbReference type="SUPFAM" id="SSF53383">
    <property type="entry name" value="PLP-dependent transferases"/>
    <property type="match status" value="1"/>
</dbReference>
<dbReference type="Proteomes" id="UP001382727">
    <property type="component" value="Chromosome"/>
</dbReference>
<protein>
    <submittedName>
        <fullName evidence="4">Aminotransferase class V-fold PLP-dependent enzyme</fullName>
    </submittedName>
</protein>
<dbReference type="InterPro" id="IPR015422">
    <property type="entry name" value="PyrdxlP-dep_Trfase_small"/>
</dbReference>
<dbReference type="RefSeq" id="WP_338748065.1">
    <property type="nucleotide sequence ID" value="NZ_CP144913.1"/>
</dbReference>
<proteinExistence type="predicted"/>
<dbReference type="GO" id="GO:0008483">
    <property type="term" value="F:transaminase activity"/>
    <property type="evidence" value="ECO:0007669"/>
    <property type="project" value="UniProtKB-KW"/>
</dbReference>